<organism evidence="1 2">
    <name type="scientific">Mesorhabditis spiculigera</name>
    <dbReference type="NCBI Taxonomy" id="96644"/>
    <lineage>
        <taxon>Eukaryota</taxon>
        <taxon>Metazoa</taxon>
        <taxon>Ecdysozoa</taxon>
        <taxon>Nematoda</taxon>
        <taxon>Chromadorea</taxon>
        <taxon>Rhabditida</taxon>
        <taxon>Rhabditina</taxon>
        <taxon>Rhabditomorpha</taxon>
        <taxon>Rhabditoidea</taxon>
        <taxon>Rhabditidae</taxon>
        <taxon>Mesorhabditinae</taxon>
        <taxon>Mesorhabditis</taxon>
    </lineage>
</organism>
<gene>
    <name evidence="1" type="ORF">MSPICULIGERA_LOCUS6569</name>
</gene>
<dbReference type="AlphaFoldDB" id="A0AA36FX27"/>
<reference evidence="1" key="1">
    <citation type="submission" date="2023-06" db="EMBL/GenBank/DDBJ databases">
        <authorList>
            <person name="Delattre M."/>
        </authorList>
    </citation>
    <scope>NUCLEOTIDE SEQUENCE</scope>
    <source>
        <strain evidence="1">AF72</strain>
    </source>
</reference>
<dbReference type="Proteomes" id="UP001177023">
    <property type="component" value="Unassembled WGS sequence"/>
</dbReference>
<name>A0AA36FX27_9BILA</name>
<evidence type="ECO:0000313" key="2">
    <source>
        <dbReference type="Proteomes" id="UP001177023"/>
    </source>
</evidence>
<accession>A0AA36FX27</accession>
<sequence length="150" mass="16062">MLLFLLLVLPAALATSDLKLGYGCDKVSCEFSIDIAEALASYVDQNDFTTRFAAIGEALQDIANKEVQIGDALDVFAANFTTTYKEVQPVAKDFVDAVNILTSTFGTTGNDSDKLVADAAQAVVDARCFYSNKDEPWKCVATPTTAAPAY</sequence>
<comment type="caution">
    <text evidence="1">The sequence shown here is derived from an EMBL/GenBank/DDBJ whole genome shotgun (WGS) entry which is preliminary data.</text>
</comment>
<proteinExistence type="predicted"/>
<evidence type="ECO:0000313" key="1">
    <source>
        <dbReference type="EMBL" id="CAJ0568042.1"/>
    </source>
</evidence>
<feature type="non-terminal residue" evidence="1">
    <location>
        <position position="150"/>
    </location>
</feature>
<keyword evidence="2" id="KW-1185">Reference proteome</keyword>
<dbReference type="EMBL" id="CATQJA010001646">
    <property type="protein sequence ID" value="CAJ0568042.1"/>
    <property type="molecule type" value="Genomic_DNA"/>
</dbReference>
<protein>
    <submittedName>
        <fullName evidence="1">Uncharacterized protein</fullName>
    </submittedName>
</protein>